<keyword evidence="1 3" id="KW-0159">Chromosome partition</keyword>
<reference evidence="5" key="1">
    <citation type="submission" date="2016-10" db="EMBL/GenBank/DDBJ databases">
        <authorList>
            <person name="Varghese N."/>
            <person name="Submissions S."/>
        </authorList>
    </citation>
    <scope>NUCLEOTIDE SEQUENCE [LARGE SCALE GENOMIC DNA]</scope>
    <source>
        <strain evidence="5">KH1P1</strain>
    </source>
</reference>
<keyword evidence="3" id="KW-0963">Cytoplasm</keyword>
<keyword evidence="3" id="KW-0131">Cell cycle</keyword>
<evidence type="ECO:0000313" key="5">
    <source>
        <dbReference type="Proteomes" id="UP000199820"/>
    </source>
</evidence>
<organism evidence="4 5">
    <name type="scientific">[Clostridium] aminophilum</name>
    <dbReference type="NCBI Taxonomy" id="1526"/>
    <lineage>
        <taxon>Bacteria</taxon>
        <taxon>Bacillati</taxon>
        <taxon>Bacillota</taxon>
        <taxon>Clostridia</taxon>
        <taxon>Lachnospirales</taxon>
        <taxon>Lachnospiraceae</taxon>
    </lineage>
</organism>
<dbReference type="GO" id="GO:0007059">
    <property type="term" value="P:chromosome segregation"/>
    <property type="evidence" value="ECO:0007669"/>
    <property type="project" value="UniProtKB-UniRule"/>
</dbReference>
<dbReference type="GO" id="GO:0051301">
    <property type="term" value="P:cell division"/>
    <property type="evidence" value="ECO:0007669"/>
    <property type="project" value="UniProtKB-KW"/>
</dbReference>
<dbReference type="HAMAP" id="MF_01805">
    <property type="entry name" value="ScpA"/>
    <property type="match status" value="1"/>
</dbReference>
<dbReference type="InterPro" id="IPR003768">
    <property type="entry name" value="ScpA"/>
</dbReference>
<dbReference type="EMBL" id="FOIL01000005">
    <property type="protein sequence ID" value="SET11748.1"/>
    <property type="molecule type" value="Genomic_DNA"/>
</dbReference>
<dbReference type="Gene3D" id="6.10.250.2410">
    <property type="match status" value="1"/>
</dbReference>
<dbReference type="Gene3D" id="1.10.10.580">
    <property type="entry name" value="Structural maintenance of chromosome 1. Chain E"/>
    <property type="match status" value="1"/>
</dbReference>
<evidence type="ECO:0000256" key="3">
    <source>
        <dbReference type="HAMAP-Rule" id="MF_01805"/>
    </source>
</evidence>
<comment type="subunit">
    <text evidence="3">Component of a cohesin-like complex composed of ScpA, ScpB and the Smc homodimer, in which ScpA and ScpB bind to the head domain of Smc. The presence of the three proteins is required for the association of the complex with DNA.</text>
</comment>
<dbReference type="PANTHER" id="PTHR33969:SF2">
    <property type="entry name" value="SEGREGATION AND CONDENSATION PROTEIN A"/>
    <property type="match status" value="1"/>
</dbReference>
<dbReference type="STRING" id="1526.SAMN02910262_00821"/>
<name>A0A1I0BY33_9FIRM</name>
<evidence type="ECO:0000256" key="1">
    <source>
        <dbReference type="ARBA" id="ARBA00022829"/>
    </source>
</evidence>
<evidence type="ECO:0000256" key="2">
    <source>
        <dbReference type="ARBA" id="ARBA00044777"/>
    </source>
</evidence>
<dbReference type="eggNOG" id="COG1354">
    <property type="taxonomic scope" value="Bacteria"/>
</dbReference>
<evidence type="ECO:0000313" key="4">
    <source>
        <dbReference type="EMBL" id="SET11748.1"/>
    </source>
</evidence>
<dbReference type="PANTHER" id="PTHR33969">
    <property type="entry name" value="SEGREGATION AND CONDENSATION PROTEIN A"/>
    <property type="match status" value="1"/>
</dbReference>
<sequence length="267" mass="31540">MTMEISYKLDNFEGPLDLLLKLIEKNKVSIFDIPIEMITDQYLEYVRQMPQEDLDLLSDFLVMAATLLAIKSKMLLPAEKKEEEEGDPREELVKRLLEYKMYKYISQELRLYELNSEDRFYRAPTVPKKVQQYEAPIDLDKLLAGITTERLKHVFQTVMRRQQQSIDPIRSKFGTIRKEPVSLEDTVKRVLRYARKRRNFKFSQVIAEDHDRIHVVVSFLALLELMKIGKIRLVQENLFDEMDIETIEPEGETDDLDLEELSDFDGE</sequence>
<accession>A0A1I0BY33</accession>
<protein>
    <recommendedName>
        <fullName evidence="2 3">Segregation and condensation protein A</fullName>
    </recommendedName>
</protein>
<keyword evidence="5" id="KW-1185">Reference proteome</keyword>
<dbReference type="AlphaFoldDB" id="A0A1I0BY33"/>
<dbReference type="InterPro" id="IPR023093">
    <property type="entry name" value="ScpA-like_C"/>
</dbReference>
<dbReference type="GO" id="GO:0005737">
    <property type="term" value="C:cytoplasm"/>
    <property type="evidence" value="ECO:0007669"/>
    <property type="project" value="UniProtKB-SubCell"/>
</dbReference>
<proteinExistence type="inferred from homology"/>
<comment type="subcellular location">
    <subcellularLocation>
        <location evidence="3">Cytoplasm</location>
    </subcellularLocation>
    <text evidence="3">Associated with two foci at the outer edges of the nucleoid region in young cells, and at four foci within both cell halves in older cells.</text>
</comment>
<dbReference type="GO" id="GO:0006260">
    <property type="term" value="P:DNA replication"/>
    <property type="evidence" value="ECO:0007669"/>
    <property type="project" value="UniProtKB-UniRule"/>
</dbReference>
<keyword evidence="3" id="KW-0132">Cell division</keyword>
<dbReference type="Proteomes" id="UP000199820">
    <property type="component" value="Unassembled WGS sequence"/>
</dbReference>
<comment type="similarity">
    <text evidence="3">Belongs to the ScpA family.</text>
</comment>
<dbReference type="Pfam" id="PF02616">
    <property type="entry name" value="SMC_ScpA"/>
    <property type="match status" value="1"/>
</dbReference>
<gene>
    <name evidence="3" type="primary">scpA</name>
    <name evidence="4" type="ORF">SAMN04487771_100573</name>
</gene>
<comment type="function">
    <text evidence="3">Participates in chromosomal partition during cell division. May act via the formation of a condensin-like complex containing Smc and ScpB that pull DNA away from mid-cell into both cell halves.</text>
</comment>